<dbReference type="Pfam" id="PF23797">
    <property type="entry name" value="Beta-prop_ELP1_2nd"/>
    <property type="match status" value="1"/>
</dbReference>
<dbReference type="InterPro" id="IPR056167">
    <property type="entry name" value="A-sol_ELP1"/>
</dbReference>
<organism evidence="12 13">
    <name type="scientific">Cercopithifilaria johnstoni</name>
    <dbReference type="NCBI Taxonomy" id="2874296"/>
    <lineage>
        <taxon>Eukaryota</taxon>
        <taxon>Metazoa</taxon>
        <taxon>Ecdysozoa</taxon>
        <taxon>Nematoda</taxon>
        <taxon>Chromadorea</taxon>
        <taxon>Rhabditida</taxon>
        <taxon>Spirurina</taxon>
        <taxon>Spiruromorpha</taxon>
        <taxon>Filarioidea</taxon>
        <taxon>Onchocercidae</taxon>
        <taxon>Cercopithifilaria</taxon>
    </lineage>
</organism>
<dbReference type="UniPathway" id="UPA00988"/>
<gene>
    <name evidence="12" type="ORF">CJOHNSTONI_LOCUS2420</name>
</gene>
<evidence type="ECO:0000259" key="9">
    <source>
        <dbReference type="Pfam" id="PF23878"/>
    </source>
</evidence>
<evidence type="ECO:0000256" key="3">
    <source>
        <dbReference type="ARBA" id="ARBA00022490"/>
    </source>
</evidence>
<dbReference type="Gene3D" id="2.130.10.10">
    <property type="entry name" value="YVTN repeat-like/Quinoprotein amine dehydrogenase"/>
    <property type="match status" value="1"/>
</dbReference>
<dbReference type="Pfam" id="PF23878">
    <property type="entry name" value="TPR_ELP1"/>
    <property type="match status" value="1"/>
</dbReference>
<comment type="pathway">
    <text evidence="1">tRNA modification; 5-methoxycarbonylmethyl-2-thiouridine-tRNA biosynthesis.</text>
</comment>
<feature type="domain" description="ELP1 alpha-solenoid" evidence="10">
    <location>
        <begin position="713"/>
        <end position="917"/>
    </location>
</feature>
<dbReference type="Pfam" id="PF23925">
    <property type="entry name" value="A-sol_ELP1"/>
    <property type="match status" value="1"/>
</dbReference>
<dbReference type="EMBL" id="CAKAEH010000861">
    <property type="protein sequence ID" value="CAG9532077.1"/>
    <property type="molecule type" value="Genomic_DNA"/>
</dbReference>
<feature type="domain" description="ELP1 first N-terminal beta-propeller" evidence="7">
    <location>
        <begin position="1"/>
        <end position="356"/>
    </location>
</feature>
<keyword evidence="13" id="KW-1185">Reference proteome</keyword>
<dbReference type="Pfam" id="PF04762">
    <property type="entry name" value="Beta-prop_ELP1_1st"/>
    <property type="match status" value="1"/>
</dbReference>
<evidence type="ECO:0000313" key="12">
    <source>
        <dbReference type="EMBL" id="CAG9532077.1"/>
    </source>
</evidence>
<dbReference type="PANTHER" id="PTHR12747:SF0">
    <property type="entry name" value="ELONGATOR COMPLEX PROTEIN 1"/>
    <property type="match status" value="1"/>
</dbReference>
<dbReference type="SUPFAM" id="SSF69322">
    <property type="entry name" value="Tricorn protease domain 2"/>
    <property type="match status" value="1"/>
</dbReference>
<dbReference type="GO" id="GO:0002926">
    <property type="term" value="P:tRNA wobble base 5-methoxycarbonylmethyl-2-thiouridinylation"/>
    <property type="evidence" value="ECO:0007669"/>
    <property type="project" value="TreeGrafter"/>
</dbReference>
<dbReference type="InterPro" id="IPR056169">
    <property type="entry name" value="HB_ELP1"/>
</dbReference>
<evidence type="ECO:0000256" key="2">
    <source>
        <dbReference type="ARBA" id="ARBA00006086"/>
    </source>
</evidence>
<dbReference type="PANTHER" id="PTHR12747">
    <property type="entry name" value="ELONGATOR COMPLEX PROTEIN 1"/>
    <property type="match status" value="1"/>
</dbReference>
<dbReference type="InterPro" id="IPR056165">
    <property type="entry name" value="Beta-prop_ELP1_2nd"/>
</dbReference>
<keyword evidence="6" id="KW-0539">Nucleus</keyword>
<feature type="domain" description="ELP1 three-helical bundle" evidence="11">
    <location>
        <begin position="1111"/>
        <end position="1257"/>
    </location>
</feature>
<name>A0A8J2LZC3_9BILA</name>
<sequence>MRNLKIRSAVVRDTLLSSARHEIRQNEAFSMSLSSSEIEAVCVSVEDRIFCACLSGVCELSSEIVKLVEWTEERDGAKIISFDYLSDEYLLCAVLSSGVVLIVDYENGTVERCDIVPTEISSARWAPDFHVLLLASSEMLYFVTRHFDIFNEQPLNSSRSGREELMTVGWGSKETQFQGIGGRKQPRKGNFLVDNEQPTTVSKYDQCRVLLAWNGDANYVVVSYVEQETNFRRLCVFDHEGELISHLQQISNVEETLAYRPTGNLIATSRCDGDRREIIFYERNGQKRSKFEYGPHQGTAIDWMGWNTDGNILCVRSIDLLGTAQEVSFWCVSNYDWMLKYRILDNNGFLLTSWHESNPNQFCYVTQNGRATFIDFDFVYNFCDDIVLSIAGCNVRVTDLKAAPIPPPMCHYELTFPNTVCEVAQYNGSAAFLLADYSLLACTICFQFLKQKRSDLASMHRFETFNCIRKTHSLSKTEAKADIDIIISYELRERKFKEYAEYDTTDLPKDCICYNLCLDDSNRLSAIVVSSRYSLYSLNLKNMNRKGSFCLYSMEKPFIWHSHVTSGFVLQGIGEWFSIKKNKDENYCLETEKLFEMGSTLHHCRCLPTKDCIFGIDRTSDLVVNGRSILKYVGSYAVDQNYLLAIAFFSHSNSSKLQITELKDILTTDKKISCKTSRTVERGAMLIGHETDGTRVWLQMPRGNLETIHLKELLLNKLKELLNDLHFKDAAVIMKKHRIDMNLFYDHNPEFFMKHIDQFVKDIGSAELLNLFVANLNSENVTTGIYSESYINNNDTRCDKRAVKVDKTKVQNVCAAIREYILSLDDTLIVDLYTTVISTYLKEQPPQVAEALSALREQSLKLPNGTKLEKKWIAYVSLFAPNENLFNVALSTYDLNLALAVAENSQMDPKEYLPLLTDFQVHSPPAYQKSKIDIHLGMFKRAVRNLSELDDRWNEAVEIIKRQNLYAEALVIYRGKKAYLKACELCANHLMDKRRFEEAALLFKRANNIALALQCYESIQNWKGVIECGQIMNIEKEMLNDSLQKMVPHFESKGKFMDIAGILSFIDKKSNKVQIVEYYCKADAWDFAMNFAFGDDEMTEIVSEAASIRCEQILQSIENWESLLEQYCCRLEIVRENKKNSLKAAIKLFEDQDLPKSEIFSEMSSTLSDMSKTSTASTASARRRKHVEKKKKVLKEGSAYEDAALLNALKDIVLRIDFQQDELILLLPTLVAVDAVEEARDLQIQFLTLIKLAQKTIEIAWPTHLSLHMIPGPLKETYRNENGIIKFPENNMPDRIPFESELMRPQLRNVLWQLEICS</sequence>
<evidence type="ECO:0000313" key="13">
    <source>
        <dbReference type="Proteomes" id="UP000746747"/>
    </source>
</evidence>
<dbReference type="GO" id="GO:0033588">
    <property type="term" value="C:elongator holoenzyme complex"/>
    <property type="evidence" value="ECO:0007669"/>
    <property type="project" value="InterPro"/>
</dbReference>
<dbReference type="OrthoDB" id="40048at2759"/>
<dbReference type="Pfam" id="PF23936">
    <property type="entry name" value="HB_ELP1"/>
    <property type="match status" value="1"/>
</dbReference>
<dbReference type="GO" id="GO:0005829">
    <property type="term" value="C:cytosol"/>
    <property type="evidence" value="ECO:0007669"/>
    <property type="project" value="TreeGrafter"/>
</dbReference>
<dbReference type="InterPro" id="IPR006849">
    <property type="entry name" value="Elp1"/>
</dbReference>
<keyword evidence="4" id="KW-0819">tRNA processing</keyword>
<dbReference type="InterPro" id="IPR015943">
    <property type="entry name" value="WD40/YVTN_repeat-like_dom_sf"/>
</dbReference>
<feature type="domain" description="ELP1 TPR" evidence="9">
    <location>
        <begin position="927"/>
        <end position="1083"/>
    </location>
</feature>
<comment type="function">
    <text evidence="6">Component of the elongator complex which is required for multiple tRNA modifications, including mcm5U (5-methoxycarbonylmethyl uridine), mcm5s2U (5-methoxycarbonylmethyl-2-thiouridine), and ncm5U (5-carbamoylmethyl uridine). The elongator complex catalyzes formation of carboxymethyluridine in the wobble base at position 34 in tRNAs.</text>
</comment>
<accession>A0A8J2LZC3</accession>
<comment type="caution">
    <text evidence="12">The sequence shown here is derived from an EMBL/GenBank/DDBJ whole genome shotgun (WGS) entry which is preliminary data.</text>
</comment>
<dbReference type="Proteomes" id="UP000746747">
    <property type="component" value="Unassembled WGS sequence"/>
</dbReference>
<dbReference type="GO" id="GO:0005634">
    <property type="term" value="C:nucleus"/>
    <property type="evidence" value="ECO:0007669"/>
    <property type="project" value="UniProtKB-SubCell"/>
</dbReference>
<comment type="similarity">
    <text evidence="2 6">Belongs to the ELP1/IKA1 family.</text>
</comment>
<keyword evidence="3 6" id="KW-0963">Cytoplasm</keyword>
<feature type="domain" description="ELP1 N-terminal second beta-propeller" evidence="8">
    <location>
        <begin position="392"/>
        <end position="687"/>
    </location>
</feature>
<comment type="subcellular location">
    <subcellularLocation>
        <location evidence="6">Cytoplasm</location>
    </subcellularLocation>
    <subcellularLocation>
        <location evidence="6">Nucleus</location>
    </subcellularLocation>
</comment>
<evidence type="ECO:0000256" key="5">
    <source>
        <dbReference type="ARBA" id="ARBA00029535"/>
    </source>
</evidence>
<dbReference type="InterPro" id="IPR056166">
    <property type="entry name" value="TPR_ELP1"/>
</dbReference>
<proteinExistence type="inferred from homology"/>
<evidence type="ECO:0000259" key="10">
    <source>
        <dbReference type="Pfam" id="PF23925"/>
    </source>
</evidence>
<protein>
    <recommendedName>
        <fullName evidence="5 6">Elongator complex protein 1</fullName>
    </recommendedName>
</protein>
<evidence type="ECO:0000259" key="11">
    <source>
        <dbReference type="Pfam" id="PF23936"/>
    </source>
</evidence>
<evidence type="ECO:0000256" key="6">
    <source>
        <dbReference type="PIRNR" id="PIRNR017233"/>
    </source>
</evidence>
<dbReference type="InterPro" id="IPR056164">
    <property type="entry name" value="Beta-prop_ELP1_1st"/>
</dbReference>
<evidence type="ECO:0000259" key="7">
    <source>
        <dbReference type="Pfam" id="PF04762"/>
    </source>
</evidence>
<dbReference type="PIRSF" id="PIRSF017233">
    <property type="entry name" value="IKAP"/>
    <property type="match status" value="1"/>
</dbReference>
<reference evidence="12" key="1">
    <citation type="submission" date="2021-09" db="EMBL/GenBank/DDBJ databases">
        <authorList>
            <consortium name="Pathogen Informatics"/>
        </authorList>
    </citation>
    <scope>NUCLEOTIDE SEQUENCE</scope>
</reference>
<evidence type="ECO:0000259" key="8">
    <source>
        <dbReference type="Pfam" id="PF23797"/>
    </source>
</evidence>
<evidence type="ECO:0000256" key="1">
    <source>
        <dbReference type="ARBA" id="ARBA00005043"/>
    </source>
</evidence>
<evidence type="ECO:0000256" key="4">
    <source>
        <dbReference type="ARBA" id="ARBA00022694"/>
    </source>
</evidence>
<dbReference type="GO" id="GO:0000049">
    <property type="term" value="F:tRNA binding"/>
    <property type="evidence" value="ECO:0007669"/>
    <property type="project" value="TreeGrafter"/>
</dbReference>